<feature type="region of interest" description="Disordered" evidence="1">
    <location>
        <begin position="115"/>
        <end position="152"/>
    </location>
</feature>
<gene>
    <name evidence="2" type="ORF">BP5796_12852</name>
</gene>
<evidence type="ECO:0000256" key="1">
    <source>
        <dbReference type="SAM" id="MobiDB-lite"/>
    </source>
</evidence>
<reference evidence="2 3" key="1">
    <citation type="journal article" date="2018" name="IMA Fungus">
        <title>IMA Genome-F 9: Draft genome sequence of Annulohypoxylon stygium, Aspergillus mulundensis, Berkeleyomyces basicola (syn. Thielaviopsis basicola), Ceratocystis smalleyi, two Cercospora beticola strains, Coleophoma cylindrospora, Fusarium fracticaudum, Phialophora cf. hyalina, and Morchella septimelata.</title>
        <authorList>
            <person name="Wingfield B.D."/>
            <person name="Bills G.F."/>
            <person name="Dong Y."/>
            <person name="Huang W."/>
            <person name="Nel W.J."/>
            <person name="Swalarsk-Parry B.S."/>
            <person name="Vaghefi N."/>
            <person name="Wilken P.M."/>
            <person name="An Z."/>
            <person name="de Beer Z.W."/>
            <person name="De Vos L."/>
            <person name="Chen L."/>
            <person name="Duong T.A."/>
            <person name="Gao Y."/>
            <person name="Hammerbacher A."/>
            <person name="Kikkert J.R."/>
            <person name="Li Y."/>
            <person name="Li H."/>
            <person name="Li K."/>
            <person name="Li Q."/>
            <person name="Liu X."/>
            <person name="Ma X."/>
            <person name="Naidoo K."/>
            <person name="Pethybridge S.J."/>
            <person name="Sun J."/>
            <person name="Steenkamp E.T."/>
            <person name="van der Nest M.A."/>
            <person name="van Wyk S."/>
            <person name="Wingfield M.J."/>
            <person name="Xiong C."/>
            <person name="Yue Q."/>
            <person name="Zhang X."/>
        </authorList>
    </citation>
    <scope>NUCLEOTIDE SEQUENCE [LARGE SCALE GENOMIC DNA]</scope>
    <source>
        <strain evidence="2 3">BP5796</strain>
    </source>
</reference>
<sequence length="445" mass="48567">MPRNPASVSTRAGSSRVDRQASVEDENELLPESAAITGNTGENTGESGTSGTLVVPVRPAIRTEMDVAIERAVARAIHETVIPVIQGAITSMLAQAGFQPQTGIQLVPQAPVNLPEVREGSKESPPEEPGTIAIPPPARSSEESTSAPTLWPKGPDLRFRAEDIGLFWPDFNATGQNNRSDGVITDVTVFTDRLDEYSRLRDKNTALFGFPTCLRGIASDWYYTKLGQDTRHSFTSVRQLCTALFQRFREPPNMALKRLQGLSYRISDVQRRRNPEAWFQDVIRAAKGAGWTSKGQICLQAYNNMDLDIQYFLSCPNLWSTITDFQGEITNAKGILYARIPASSPITRPTGPGNPSKPPWNTQNYGNRPGNTVGKQNAGNGTGNGPGNGPRAFYVDSGNTDQTSGTGTATPQYYVLYDSDHAPLSWNDYHSGKELALDDLGNFSR</sequence>
<evidence type="ECO:0000313" key="2">
    <source>
        <dbReference type="EMBL" id="RDW56785.1"/>
    </source>
</evidence>
<feature type="compositionally biased region" description="Low complexity" evidence="1">
    <location>
        <begin position="37"/>
        <end position="52"/>
    </location>
</feature>
<keyword evidence="3" id="KW-1185">Reference proteome</keyword>
<feature type="compositionally biased region" description="Polar residues" evidence="1">
    <location>
        <begin position="359"/>
        <end position="375"/>
    </location>
</feature>
<feature type="compositionally biased region" description="Basic and acidic residues" evidence="1">
    <location>
        <begin position="116"/>
        <end position="125"/>
    </location>
</feature>
<feature type="region of interest" description="Disordered" evidence="1">
    <location>
        <begin position="1"/>
        <end position="52"/>
    </location>
</feature>
<feature type="compositionally biased region" description="Polar residues" evidence="1">
    <location>
        <begin position="397"/>
        <end position="409"/>
    </location>
</feature>
<proteinExistence type="predicted"/>
<dbReference type="AlphaFoldDB" id="A0A3D8Q4L7"/>
<comment type="caution">
    <text evidence="2">The sequence shown here is derived from an EMBL/GenBank/DDBJ whole genome shotgun (WGS) entry which is preliminary data.</text>
</comment>
<feature type="region of interest" description="Disordered" evidence="1">
    <location>
        <begin position="344"/>
        <end position="409"/>
    </location>
</feature>
<protein>
    <recommendedName>
        <fullName evidence="4">Retrotransposon gag domain-containing protein</fullName>
    </recommendedName>
</protein>
<name>A0A3D8Q4L7_9HELO</name>
<evidence type="ECO:0000313" key="3">
    <source>
        <dbReference type="Proteomes" id="UP000256328"/>
    </source>
</evidence>
<evidence type="ECO:0008006" key="4">
    <source>
        <dbReference type="Google" id="ProtNLM"/>
    </source>
</evidence>
<organism evidence="2 3">
    <name type="scientific">Coleophoma crateriformis</name>
    <dbReference type="NCBI Taxonomy" id="565419"/>
    <lineage>
        <taxon>Eukaryota</taxon>
        <taxon>Fungi</taxon>
        <taxon>Dikarya</taxon>
        <taxon>Ascomycota</taxon>
        <taxon>Pezizomycotina</taxon>
        <taxon>Leotiomycetes</taxon>
        <taxon>Helotiales</taxon>
        <taxon>Dermateaceae</taxon>
        <taxon>Coleophoma</taxon>
    </lineage>
</organism>
<dbReference type="Proteomes" id="UP000256328">
    <property type="component" value="Unassembled WGS sequence"/>
</dbReference>
<dbReference type="EMBL" id="PDLN01000024">
    <property type="protein sequence ID" value="RDW56785.1"/>
    <property type="molecule type" value="Genomic_DNA"/>
</dbReference>
<accession>A0A3D8Q4L7</accession>
<feature type="compositionally biased region" description="Polar residues" evidence="1">
    <location>
        <begin position="1"/>
        <end position="13"/>
    </location>
</feature>